<dbReference type="InterPro" id="IPR002800">
    <property type="entry name" value="Rv2949c-like"/>
</dbReference>
<comment type="caution">
    <text evidence="1">The sequence shown here is derived from an EMBL/GenBank/DDBJ whole genome shotgun (WGS) entry which is preliminary data.</text>
</comment>
<evidence type="ECO:0000313" key="1">
    <source>
        <dbReference type="EMBL" id="MEA5389864.1"/>
    </source>
</evidence>
<keyword evidence="1" id="KW-0456">Lyase</keyword>
<proteinExistence type="predicted"/>
<sequence>MNQVTGGLLPSPTSLWQASAAERPQPPVGGELELSGPWTLLLLGDGSPTRHLQLLTGHPVEVELIAMASEAAVSAGAPTEVAQLAEPLLRRQVWLTCGPQTLGWAESWWNQAEAEAHLQDRRLPIWRSLSAGRAELYREVDGLGQVQEPWLAERFGCEGPFWSRHYRFFRHGRALTVIREVFSPALERWLGPAQAGSDRKDSSIQ</sequence>
<organism evidence="1 2">
    <name type="scientific">Cyanobium gracile UHCC 0139</name>
    <dbReference type="NCBI Taxonomy" id="3110308"/>
    <lineage>
        <taxon>Bacteria</taxon>
        <taxon>Bacillati</taxon>
        <taxon>Cyanobacteriota</taxon>
        <taxon>Cyanophyceae</taxon>
        <taxon>Synechococcales</taxon>
        <taxon>Prochlorococcaceae</taxon>
        <taxon>Cyanobium</taxon>
    </lineage>
</organism>
<evidence type="ECO:0000313" key="2">
    <source>
        <dbReference type="Proteomes" id="UP001304461"/>
    </source>
</evidence>
<dbReference type="InterPro" id="IPR048022">
    <property type="entry name" value="Ch_lyase_cyan"/>
</dbReference>
<keyword evidence="2" id="KW-1185">Reference proteome</keyword>
<dbReference type="RefSeq" id="WP_323303993.1">
    <property type="nucleotide sequence ID" value="NZ_JAYGHX010000001.1"/>
</dbReference>
<dbReference type="NCBIfam" id="NF037993">
    <property type="entry name" value="cyano_chori_ly"/>
    <property type="match status" value="1"/>
</dbReference>
<dbReference type="SUPFAM" id="SSF64288">
    <property type="entry name" value="Chorismate lyase-like"/>
    <property type="match status" value="1"/>
</dbReference>
<dbReference type="EC" id="4.1.3.40" evidence="1"/>
<dbReference type="Pfam" id="PF01947">
    <property type="entry name" value="Rv2949c-like"/>
    <property type="match status" value="1"/>
</dbReference>
<dbReference type="Proteomes" id="UP001304461">
    <property type="component" value="Unassembled WGS sequence"/>
</dbReference>
<gene>
    <name evidence="1" type="ORF">VB738_01190</name>
</gene>
<dbReference type="InterPro" id="IPR028978">
    <property type="entry name" value="Chorismate_lyase_/UTRA_dom_sf"/>
</dbReference>
<dbReference type="Gene3D" id="3.40.1410.10">
    <property type="entry name" value="Chorismate lyase-like"/>
    <property type="match status" value="1"/>
</dbReference>
<reference evidence="1 2" key="1">
    <citation type="submission" date="2023-12" db="EMBL/GenBank/DDBJ databases">
        <title>Baltic Sea Cyanobacteria.</title>
        <authorList>
            <person name="Delbaje E."/>
            <person name="Fewer D.P."/>
            <person name="Shishido T.K."/>
        </authorList>
    </citation>
    <scope>NUCLEOTIDE SEQUENCE [LARGE SCALE GENOMIC DNA]</scope>
    <source>
        <strain evidence="1 2">UHCC 0139</strain>
    </source>
</reference>
<dbReference type="GO" id="GO:0008813">
    <property type="term" value="F:chorismate lyase activity"/>
    <property type="evidence" value="ECO:0007669"/>
    <property type="project" value="UniProtKB-EC"/>
</dbReference>
<protein>
    <submittedName>
        <fullName evidence="1">Chorismate lyase</fullName>
        <ecNumber evidence="1">4.1.3.40</ecNumber>
    </submittedName>
</protein>
<name>A0ABU5RQ17_9CYAN</name>
<accession>A0ABU5RQ17</accession>
<dbReference type="EMBL" id="JAYGHX010000001">
    <property type="protein sequence ID" value="MEA5389864.1"/>
    <property type="molecule type" value="Genomic_DNA"/>
</dbReference>